<evidence type="ECO:0000256" key="1">
    <source>
        <dbReference type="SAM" id="MobiDB-lite"/>
    </source>
</evidence>
<gene>
    <name evidence="2" type="ORF">ACFS2C_17680</name>
</gene>
<organism evidence="2 3">
    <name type="scientific">Prauserella oleivorans</name>
    <dbReference type="NCBI Taxonomy" id="1478153"/>
    <lineage>
        <taxon>Bacteria</taxon>
        <taxon>Bacillati</taxon>
        <taxon>Actinomycetota</taxon>
        <taxon>Actinomycetes</taxon>
        <taxon>Pseudonocardiales</taxon>
        <taxon>Pseudonocardiaceae</taxon>
        <taxon>Prauserella</taxon>
    </lineage>
</organism>
<reference evidence="3" key="1">
    <citation type="journal article" date="2019" name="Int. J. Syst. Evol. Microbiol.">
        <title>The Global Catalogue of Microorganisms (GCM) 10K type strain sequencing project: providing services to taxonomists for standard genome sequencing and annotation.</title>
        <authorList>
            <consortium name="The Broad Institute Genomics Platform"/>
            <consortium name="The Broad Institute Genome Sequencing Center for Infectious Disease"/>
            <person name="Wu L."/>
            <person name="Ma J."/>
        </authorList>
    </citation>
    <scope>NUCLEOTIDE SEQUENCE [LARGE SCALE GENOMIC DNA]</scope>
    <source>
        <strain evidence="3">IBRC-M 10906</strain>
    </source>
</reference>
<sequence length="244" mass="27473">MWTRDRRSSMTRRRRKDCRHLDDTRDYRDTDIVAYNKTSGCDFVHGPCDHALAHNRMALRHLVLAPATWTGRSGLWRRAVTTVRSTSNGKDHGQPVDPHRGDGRRGPAALERLLEADVDVAERVRAVIVHFYQSAVEASLLGRLLADEFGRESERLDYLYEKYVEPTLAPLIAAVERLMAAGRMPTVPMDVLSFVVISPVAGLVQVPLAQRLGRPQPVTRESQERTARQLAELIVDGLLGDHPR</sequence>
<evidence type="ECO:0000313" key="2">
    <source>
        <dbReference type="EMBL" id="MFD2801227.1"/>
    </source>
</evidence>
<name>A0ABW5WBY1_9PSEU</name>
<dbReference type="EMBL" id="JBHUOF010000021">
    <property type="protein sequence ID" value="MFD2801227.1"/>
    <property type="molecule type" value="Genomic_DNA"/>
</dbReference>
<evidence type="ECO:0000313" key="3">
    <source>
        <dbReference type="Proteomes" id="UP001597478"/>
    </source>
</evidence>
<keyword evidence="3" id="KW-1185">Reference proteome</keyword>
<feature type="compositionally biased region" description="Basic and acidic residues" evidence="1">
    <location>
        <begin position="89"/>
        <end position="105"/>
    </location>
</feature>
<evidence type="ECO:0008006" key="4">
    <source>
        <dbReference type="Google" id="ProtNLM"/>
    </source>
</evidence>
<protein>
    <recommendedName>
        <fullName evidence="4">Tetracyclin repressor-like C-terminal domain-containing protein</fullName>
    </recommendedName>
</protein>
<comment type="caution">
    <text evidence="2">The sequence shown here is derived from an EMBL/GenBank/DDBJ whole genome shotgun (WGS) entry which is preliminary data.</text>
</comment>
<dbReference type="SUPFAM" id="SSF48498">
    <property type="entry name" value="Tetracyclin repressor-like, C-terminal domain"/>
    <property type="match status" value="1"/>
</dbReference>
<proteinExistence type="predicted"/>
<feature type="region of interest" description="Disordered" evidence="1">
    <location>
        <begin position="84"/>
        <end position="106"/>
    </location>
</feature>
<dbReference type="Gene3D" id="1.10.357.10">
    <property type="entry name" value="Tetracycline Repressor, domain 2"/>
    <property type="match status" value="1"/>
</dbReference>
<accession>A0ABW5WBY1</accession>
<dbReference type="InterPro" id="IPR036271">
    <property type="entry name" value="Tet_transcr_reg_TetR-rel_C_sf"/>
</dbReference>
<dbReference type="Proteomes" id="UP001597478">
    <property type="component" value="Unassembled WGS sequence"/>
</dbReference>